<keyword evidence="8" id="KW-0411">Iron-sulfur</keyword>
<protein>
    <recommendedName>
        <fullName evidence="11">HhH-GPD domain-containing protein</fullName>
    </recommendedName>
</protein>
<dbReference type="InterPro" id="IPR044298">
    <property type="entry name" value="MIG/MutY"/>
</dbReference>
<keyword evidence="4" id="KW-0479">Metal-binding</keyword>
<name>A0A3S3UT19_9SPHI</name>
<dbReference type="EMBL" id="SBIW01000024">
    <property type="protein sequence ID" value="RWY47473.1"/>
    <property type="molecule type" value="Genomic_DNA"/>
</dbReference>
<evidence type="ECO:0000256" key="7">
    <source>
        <dbReference type="ARBA" id="ARBA00023004"/>
    </source>
</evidence>
<evidence type="ECO:0000256" key="6">
    <source>
        <dbReference type="ARBA" id="ARBA00022801"/>
    </source>
</evidence>
<evidence type="ECO:0000256" key="5">
    <source>
        <dbReference type="ARBA" id="ARBA00022763"/>
    </source>
</evidence>
<reference evidence="12 13" key="1">
    <citation type="submission" date="2019-01" db="EMBL/GenBank/DDBJ databases">
        <title>Mucilaginibacter antarcticum sp. nov., isolated from antarctic soil.</title>
        <authorList>
            <person name="Yan Y.-Q."/>
            <person name="Du Z.-J."/>
        </authorList>
    </citation>
    <scope>NUCLEOTIDE SEQUENCE [LARGE SCALE GENOMIC DNA]</scope>
    <source>
        <strain evidence="12 13">F01003</strain>
    </source>
</reference>
<evidence type="ECO:0000256" key="9">
    <source>
        <dbReference type="ARBA" id="ARBA00023204"/>
    </source>
</evidence>
<dbReference type="GO" id="GO:0006298">
    <property type="term" value="P:mismatch repair"/>
    <property type="evidence" value="ECO:0007669"/>
    <property type="project" value="TreeGrafter"/>
</dbReference>
<dbReference type="GO" id="GO:0051536">
    <property type="term" value="F:iron-sulfur cluster binding"/>
    <property type="evidence" value="ECO:0007669"/>
    <property type="project" value="UniProtKB-KW"/>
</dbReference>
<dbReference type="GO" id="GO:0046872">
    <property type="term" value="F:metal ion binding"/>
    <property type="evidence" value="ECO:0007669"/>
    <property type="project" value="UniProtKB-KW"/>
</dbReference>
<dbReference type="PANTHER" id="PTHR42944:SF1">
    <property type="entry name" value="ADENINE DNA GLYCOSYLASE"/>
    <property type="match status" value="1"/>
</dbReference>
<feature type="domain" description="HhH-GPD" evidence="11">
    <location>
        <begin position="44"/>
        <end position="194"/>
    </location>
</feature>
<dbReference type="PROSITE" id="PS00764">
    <property type="entry name" value="ENDONUCLEASE_III_1"/>
    <property type="match status" value="1"/>
</dbReference>
<keyword evidence="5" id="KW-0227">DNA damage</keyword>
<accession>A0A3S3UT19</accession>
<organism evidence="12 13">
    <name type="scientific">Mucilaginibacter gilvus</name>
    <dbReference type="NCBI Taxonomy" id="2305909"/>
    <lineage>
        <taxon>Bacteria</taxon>
        <taxon>Pseudomonadati</taxon>
        <taxon>Bacteroidota</taxon>
        <taxon>Sphingobacteriia</taxon>
        <taxon>Sphingobacteriales</taxon>
        <taxon>Sphingobacteriaceae</taxon>
        <taxon>Mucilaginibacter</taxon>
    </lineage>
</organism>
<dbReference type="InterPro" id="IPR004035">
    <property type="entry name" value="Endouclease-III_FeS-bd_BS"/>
</dbReference>
<comment type="caution">
    <text evidence="12">The sequence shown here is derived from an EMBL/GenBank/DDBJ whole genome shotgun (WGS) entry which is preliminary data.</text>
</comment>
<dbReference type="Pfam" id="PF00730">
    <property type="entry name" value="HhH-GPD"/>
    <property type="match status" value="1"/>
</dbReference>
<evidence type="ECO:0000256" key="3">
    <source>
        <dbReference type="ARBA" id="ARBA00008343"/>
    </source>
</evidence>
<dbReference type="GO" id="GO:0035485">
    <property type="term" value="F:adenine/guanine mispair binding"/>
    <property type="evidence" value="ECO:0007669"/>
    <property type="project" value="TreeGrafter"/>
</dbReference>
<evidence type="ECO:0000256" key="2">
    <source>
        <dbReference type="ARBA" id="ARBA00002933"/>
    </source>
</evidence>
<dbReference type="InterPro" id="IPR003265">
    <property type="entry name" value="HhH-GPD_domain"/>
</dbReference>
<dbReference type="GO" id="GO:0006284">
    <property type="term" value="P:base-excision repair"/>
    <property type="evidence" value="ECO:0007669"/>
    <property type="project" value="InterPro"/>
</dbReference>
<gene>
    <name evidence="12" type="ORF">EPL05_21760</name>
</gene>
<keyword evidence="10" id="KW-0326">Glycosidase</keyword>
<proteinExistence type="inferred from homology"/>
<evidence type="ECO:0000313" key="12">
    <source>
        <dbReference type="EMBL" id="RWY47473.1"/>
    </source>
</evidence>
<dbReference type="AlphaFoldDB" id="A0A3S3UT19"/>
<keyword evidence="7" id="KW-0408">Iron</keyword>
<evidence type="ECO:0000256" key="4">
    <source>
        <dbReference type="ARBA" id="ARBA00022723"/>
    </source>
</evidence>
<dbReference type="GO" id="GO:0032357">
    <property type="term" value="F:oxidized purine DNA binding"/>
    <property type="evidence" value="ECO:0007669"/>
    <property type="project" value="TreeGrafter"/>
</dbReference>
<sequence length="228" mass="26984">MEPPKKEIRLFQLTILSWFKSNARQFQWRALGLSIYQIVISEVLLQRTKAETVSKNYDIFFKRYPDWNSLNNSNICDIENLLFPFGLYRQRAQRLKALAKAMVENNVLLPNERSLIEKIPLMGQYIANAVELLVFKRNIPLLDVNMARVLERYFGPRKLKDIRFDPYLKFLSREVVDHIKSKEINWAILDFAALICQSRKPKCPICVFQKTCQYHLKIYNLDLDGHQE</sequence>
<evidence type="ECO:0000259" key="11">
    <source>
        <dbReference type="SMART" id="SM00478"/>
    </source>
</evidence>
<dbReference type="Proteomes" id="UP000286701">
    <property type="component" value="Unassembled WGS sequence"/>
</dbReference>
<dbReference type="Gene3D" id="1.10.340.30">
    <property type="entry name" value="Hypothetical protein, domain 2"/>
    <property type="match status" value="1"/>
</dbReference>
<evidence type="ECO:0000256" key="10">
    <source>
        <dbReference type="ARBA" id="ARBA00023295"/>
    </source>
</evidence>
<dbReference type="SUPFAM" id="SSF48150">
    <property type="entry name" value="DNA-glycosylase"/>
    <property type="match status" value="1"/>
</dbReference>
<dbReference type="PANTHER" id="PTHR42944">
    <property type="entry name" value="ADENINE DNA GLYCOSYLASE"/>
    <property type="match status" value="1"/>
</dbReference>
<dbReference type="InterPro" id="IPR011257">
    <property type="entry name" value="DNA_glycosylase"/>
</dbReference>
<evidence type="ECO:0000256" key="1">
    <source>
        <dbReference type="ARBA" id="ARBA00001966"/>
    </source>
</evidence>
<dbReference type="CDD" id="cd00056">
    <property type="entry name" value="ENDO3c"/>
    <property type="match status" value="1"/>
</dbReference>
<comment type="cofactor">
    <cofactor evidence="1">
        <name>[4Fe-4S] cluster</name>
        <dbReference type="ChEBI" id="CHEBI:49883"/>
    </cofactor>
</comment>
<dbReference type="GO" id="GO:0034039">
    <property type="term" value="F:8-oxo-7,8-dihydroguanine DNA N-glycosylase activity"/>
    <property type="evidence" value="ECO:0007669"/>
    <property type="project" value="TreeGrafter"/>
</dbReference>
<dbReference type="GO" id="GO:0000701">
    <property type="term" value="F:purine-specific mismatch base pair DNA N-glycosylase activity"/>
    <property type="evidence" value="ECO:0007669"/>
    <property type="project" value="TreeGrafter"/>
</dbReference>
<dbReference type="SMART" id="SM00478">
    <property type="entry name" value="ENDO3c"/>
    <property type="match status" value="1"/>
</dbReference>
<dbReference type="InterPro" id="IPR023170">
    <property type="entry name" value="HhH_base_excis_C"/>
</dbReference>
<dbReference type="RefSeq" id="WP_128536103.1">
    <property type="nucleotide sequence ID" value="NZ_SBIW01000024.1"/>
</dbReference>
<keyword evidence="13" id="KW-1185">Reference proteome</keyword>
<keyword evidence="9" id="KW-0234">DNA repair</keyword>
<evidence type="ECO:0000313" key="13">
    <source>
        <dbReference type="Proteomes" id="UP000286701"/>
    </source>
</evidence>
<dbReference type="Gene3D" id="1.10.1670.10">
    <property type="entry name" value="Helix-hairpin-Helix base-excision DNA repair enzymes (C-terminal)"/>
    <property type="match status" value="1"/>
</dbReference>
<comment type="function">
    <text evidence="2">Adenine glycosylase active on G-A mispairs. MutY also corrects error-prone DNA synthesis past GO lesions which are due to the oxidatively damaged form of guanine: 7,8-dihydro-8-oxoguanine (8-oxo-dGTP).</text>
</comment>
<dbReference type="OrthoDB" id="9802365at2"/>
<evidence type="ECO:0000256" key="8">
    <source>
        <dbReference type="ARBA" id="ARBA00023014"/>
    </source>
</evidence>
<keyword evidence="6" id="KW-0378">Hydrolase</keyword>
<comment type="similarity">
    <text evidence="3">Belongs to the Nth/MutY family.</text>
</comment>